<organism evidence="2 3">
    <name type="scientific">Gimesia aquarii</name>
    <dbReference type="NCBI Taxonomy" id="2527964"/>
    <lineage>
        <taxon>Bacteria</taxon>
        <taxon>Pseudomonadati</taxon>
        <taxon>Planctomycetota</taxon>
        <taxon>Planctomycetia</taxon>
        <taxon>Planctomycetales</taxon>
        <taxon>Planctomycetaceae</taxon>
        <taxon>Gimesia</taxon>
    </lineage>
</organism>
<proteinExistence type="predicted"/>
<protein>
    <recommendedName>
        <fullName evidence="4">Nickel uptake substrate-specific transmembrane region</fullName>
    </recommendedName>
</protein>
<reference evidence="2 3" key="1">
    <citation type="submission" date="2019-03" db="EMBL/GenBank/DDBJ databases">
        <title>Deep-cultivation of Planctomycetes and their phenomic and genomic characterization uncovers novel biology.</title>
        <authorList>
            <person name="Wiegand S."/>
            <person name="Jogler M."/>
            <person name="Boedeker C."/>
            <person name="Pinto D."/>
            <person name="Vollmers J."/>
            <person name="Rivas-Marin E."/>
            <person name="Kohn T."/>
            <person name="Peeters S.H."/>
            <person name="Heuer A."/>
            <person name="Rast P."/>
            <person name="Oberbeckmann S."/>
            <person name="Bunk B."/>
            <person name="Jeske O."/>
            <person name="Meyerdierks A."/>
            <person name="Storesund J.E."/>
            <person name="Kallscheuer N."/>
            <person name="Luecker S."/>
            <person name="Lage O.M."/>
            <person name="Pohl T."/>
            <person name="Merkel B.J."/>
            <person name="Hornburger P."/>
            <person name="Mueller R.-W."/>
            <person name="Bruemmer F."/>
            <person name="Labrenz M."/>
            <person name="Spormann A.M."/>
            <person name="Op den Camp H."/>
            <person name="Overmann J."/>
            <person name="Amann R."/>
            <person name="Jetten M.S.M."/>
            <person name="Mascher T."/>
            <person name="Medema M.H."/>
            <person name="Devos D.P."/>
            <person name="Kaster A.-K."/>
            <person name="Ovreas L."/>
            <person name="Rohde M."/>
            <person name="Galperin M.Y."/>
            <person name="Jogler C."/>
        </authorList>
    </citation>
    <scope>NUCLEOTIDE SEQUENCE [LARGE SCALE GENOMIC DNA]</scope>
    <source>
        <strain evidence="2 3">V202</strain>
    </source>
</reference>
<evidence type="ECO:0000313" key="3">
    <source>
        <dbReference type="Proteomes" id="UP000318384"/>
    </source>
</evidence>
<feature type="chain" id="PRO_5021970145" description="Nickel uptake substrate-specific transmembrane region" evidence="1">
    <location>
        <begin position="20"/>
        <end position="247"/>
    </location>
</feature>
<keyword evidence="1" id="KW-0732">Signal</keyword>
<evidence type="ECO:0008006" key="4">
    <source>
        <dbReference type="Google" id="ProtNLM"/>
    </source>
</evidence>
<sequence length="247" mass="27085" precursor="true">MKTTLCLIAIILITGVANAQEKAPEILPVTKSKDLIIRDAKVSLLEDLDLLVFEIATQGKPGNTVPTPRGTMAGAPVLGYVFPTTLKASDVGLSETDGTVALAVTSHPDFDDTPLWDENNDRQFKNDGVVFHTHWVVLKQDTRVKGGLAVKQITGSEKKRVKLPPTNPGMPMYMDSPGLTVVIKDDTLRVLVPLWRVNHQKDFKFDAVAAYMQVMPSGDYPLLGVYEVYSVWSGNLSLPGRVQQVCR</sequence>
<evidence type="ECO:0000256" key="1">
    <source>
        <dbReference type="SAM" id="SignalP"/>
    </source>
</evidence>
<name>A0A517WYQ0_9PLAN</name>
<dbReference type="OrthoDB" id="572089at2"/>
<gene>
    <name evidence="2" type="ORF">V202x_37810</name>
</gene>
<keyword evidence="3" id="KW-1185">Reference proteome</keyword>
<dbReference type="AlphaFoldDB" id="A0A517WYQ0"/>
<dbReference type="EMBL" id="CP037422">
    <property type="protein sequence ID" value="QDU10382.1"/>
    <property type="molecule type" value="Genomic_DNA"/>
</dbReference>
<dbReference type="Proteomes" id="UP000318384">
    <property type="component" value="Chromosome"/>
</dbReference>
<feature type="signal peptide" evidence="1">
    <location>
        <begin position="1"/>
        <end position="19"/>
    </location>
</feature>
<evidence type="ECO:0000313" key="2">
    <source>
        <dbReference type="EMBL" id="QDU10382.1"/>
    </source>
</evidence>
<accession>A0A517WYQ0</accession>
<dbReference type="RefSeq" id="WP_145177978.1">
    <property type="nucleotide sequence ID" value="NZ_CP037422.1"/>
</dbReference>